<keyword evidence="1" id="KW-0812">Transmembrane</keyword>
<evidence type="ECO:0000256" key="1">
    <source>
        <dbReference type="SAM" id="Phobius"/>
    </source>
</evidence>
<reference evidence="2" key="1">
    <citation type="journal article" date="2014" name="Front. Microbiol.">
        <title>High frequency of phylogenetically diverse reductive dehalogenase-homologous genes in deep subseafloor sedimentary metagenomes.</title>
        <authorList>
            <person name="Kawai M."/>
            <person name="Futagami T."/>
            <person name="Toyoda A."/>
            <person name="Takaki Y."/>
            <person name="Nishi S."/>
            <person name="Hori S."/>
            <person name="Arai W."/>
            <person name="Tsubouchi T."/>
            <person name="Morono Y."/>
            <person name="Uchiyama I."/>
            <person name="Ito T."/>
            <person name="Fujiyama A."/>
            <person name="Inagaki F."/>
            <person name="Takami H."/>
        </authorList>
    </citation>
    <scope>NUCLEOTIDE SEQUENCE</scope>
    <source>
        <strain evidence="2">Expedition CK06-06</strain>
    </source>
</reference>
<organism evidence="2">
    <name type="scientific">marine sediment metagenome</name>
    <dbReference type="NCBI Taxonomy" id="412755"/>
    <lineage>
        <taxon>unclassified sequences</taxon>
        <taxon>metagenomes</taxon>
        <taxon>ecological metagenomes</taxon>
    </lineage>
</organism>
<proteinExistence type="predicted"/>
<evidence type="ECO:0000313" key="2">
    <source>
        <dbReference type="EMBL" id="GAI56094.1"/>
    </source>
</evidence>
<comment type="caution">
    <text evidence="2">The sequence shown here is derived from an EMBL/GenBank/DDBJ whole genome shotgun (WGS) entry which is preliminary data.</text>
</comment>
<dbReference type="EMBL" id="BARV01040660">
    <property type="protein sequence ID" value="GAI56094.1"/>
    <property type="molecule type" value="Genomic_DNA"/>
</dbReference>
<keyword evidence="1" id="KW-0472">Membrane</keyword>
<sequence>LLKLISKLTEKIENGVSKDVIKGSIPDAAIYDNSTVILIEAKTQIPLYRNTYLFYFLNILVFYFFLF</sequence>
<feature type="transmembrane region" description="Helical" evidence="1">
    <location>
        <begin position="47"/>
        <end position="66"/>
    </location>
</feature>
<gene>
    <name evidence="2" type="ORF">S06H3_61872</name>
</gene>
<name>X1RKN0_9ZZZZ</name>
<protein>
    <submittedName>
        <fullName evidence="2">Uncharacterized protein</fullName>
    </submittedName>
</protein>
<dbReference type="AlphaFoldDB" id="X1RKN0"/>
<accession>X1RKN0</accession>
<keyword evidence="1" id="KW-1133">Transmembrane helix</keyword>
<feature type="non-terminal residue" evidence="2">
    <location>
        <position position="1"/>
    </location>
</feature>